<protein>
    <recommendedName>
        <fullName evidence="2">alpha-L-rhamnosidase</fullName>
        <ecNumber evidence="2">3.2.1.40</ecNumber>
    </recommendedName>
</protein>
<sequence>MRVRVEHLDHPVGIAERRPRLSWQLPPGTVAQDGYELEVDGTAYGRTDSAETVLVPWPADDLGSGARRSVRVRVWADGRDLGWSEPTVLETGLLDAADWTAAWIRPDEGEVPKAGSRPAYRVRGEVFVNAPVRGARLHVTAHGLHETSIDGARVGDDELAPGYTEYAVHTHVRTHDVTALLSPGRHVVEALLADGWFRGQVGAPRASDQWGDRTAYLAQLVVEHEDGTTTVHGTGPDWQWTTSHIVAADLIDGQSEDRRLVGAVDWRPVVVAEIGYDALTCSPAPPVRPVEELRPVSVTTLRPGVQVVDLGQNINGHVRLTRLGPEGTALTLTHGEALGPDGDVTMDHLVPNLPFLPDLTAGQVDHVVSAGVVGDVFEPRFTTHGFRYVRIEGDLPAISAGDVTGVVVHTDLPERGGFTCSDDRLNRLHDAAVWSFRGNACDVPTDCPTRERAGWTGDWQLYVPTASYLYDVAGFSLKWLRDLAAMQWADGTLNNMAPIPVAERTGFLEQVNGSAGWGDAVVLVPLELHREYGDAEVLAELWPAMVAWLDRMERMATHDRHPDRVARHPEPRPHDRYLWDTGFHWGEWLEPDGHPGDDFEGFIKADKAVVATAFYAWSTRNAAEIARVLDDKVTADRYDELSRLVTAAWVEEFVEDGRVVPHTQANLVRALAFDLLPDSLRQRAADDLAALVRDFGVHVGTGFLATPDLLPVLADHGHEDLAYELLMQDTAPSWLAMIDRGATTVWELWDGIDADGVPHESLSHYSKGAVISFLHRYTAGLRRTSPTWRTFEVAPRPGAGLTWARTHHDSPHGRISVAWSLSDGAFALDVTVPPGCVATVVLPSGATSEAGPGDHSF</sequence>
<dbReference type="Pfam" id="PF05592">
    <property type="entry name" value="Bac_rhamnosid"/>
    <property type="match status" value="1"/>
</dbReference>
<dbReference type="Gene3D" id="2.60.120.260">
    <property type="entry name" value="Galactose-binding domain-like"/>
    <property type="match status" value="2"/>
</dbReference>
<dbReference type="SUPFAM" id="SSF48208">
    <property type="entry name" value="Six-hairpin glycosidases"/>
    <property type="match status" value="1"/>
</dbReference>
<dbReference type="Pfam" id="PF25788">
    <property type="entry name" value="Ig_Rha78A_N"/>
    <property type="match status" value="1"/>
</dbReference>
<dbReference type="InterPro" id="IPR008902">
    <property type="entry name" value="Rhamnosid_concanavalin"/>
</dbReference>
<keyword evidence="9" id="KW-1185">Reference proteome</keyword>
<dbReference type="PANTHER" id="PTHR33307:SF6">
    <property type="entry name" value="ALPHA-RHAMNOSIDASE (EUROFUNG)-RELATED"/>
    <property type="match status" value="1"/>
</dbReference>
<dbReference type="Pfam" id="PF17389">
    <property type="entry name" value="Bac_rhamnosid6H"/>
    <property type="match status" value="1"/>
</dbReference>
<evidence type="ECO:0000256" key="3">
    <source>
        <dbReference type="ARBA" id="ARBA00022801"/>
    </source>
</evidence>
<dbReference type="Gene3D" id="2.60.420.10">
    <property type="entry name" value="Maltose phosphorylase, domain 3"/>
    <property type="match status" value="1"/>
</dbReference>
<dbReference type="InterPro" id="IPR013783">
    <property type="entry name" value="Ig-like_fold"/>
</dbReference>
<evidence type="ECO:0000313" key="9">
    <source>
        <dbReference type="Proteomes" id="UP001499974"/>
    </source>
</evidence>
<dbReference type="PANTHER" id="PTHR33307">
    <property type="entry name" value="ALPHA-RHAMNOSIDASE (EUROFUNG)"/>
    <property type="match status" value="1"/>
</dbReference>
<feature type="domain" description="Alpha-L-rhamnosidase six-hairpin glycosidase" evidence="6">
    <location>
        <begin position="415"/>
        <end position="777"/>
    </location>
</feature>
<proteinExistence type="predicted"/>
<dbReference type="EMBL" id="BAABKM010000002">
    <property type="protein sequence ID" value="GAA4703125.1"/>
    <property type="molecule type" value="Genomic_DNA"/>
</dbReference>
<evidence type="ECO:0000259" key="4">
    <source>
        <dbReference type="Pfam" id="PF05592"/>
    </source>
</evidence>
<name>A0ABP8X8M5_9ACTN</name>
<evidence type="ECO:0000259" key="5">
    <source>
        <dbReference type="Pfam" id="PF08531"/>
    </source>
</evidence>
<dbReference type="PIRSF" id="PIRSF010631">
    <property type="entry name" value="A-rhamnsds"/>
    <property type="match status" value="1"/>
</dbReference>
<dbReference type="RefSeq" id="WP_345521170.1">
    <property type="nucleotide sequence ID" value="NZ_BAABKM010000002.1"/>
</dbReference>
<feature type="domain" description="Bacterial alpha-L-rhamnosidase N-terminal" evidence="5">
    <location>
        <begin position="132"/>
        <end position="288"/>
    </location>
</feature>
<gene>
    <name evidence="8" type="ORF">GCM10023349_20630</name>
</gene>
<feature type="domain" description="Alpha-L-rhamnosidase concanavalin-like" evidence="4">
    <location>
        <begin position="300"/>
        <end position="409"/>
    </location>
</feature>
<evidence type="ECO:0000259" key="6">
    <source>
        <dbReference type="Pfam" id="PF17389"/>
    </source>
</evidence>
<evidence type="ECO:0000259" key="7">
    <source>
        <dbReference type="Pfam" id="PF17390"/>
    </source>
</evidence>
<evidence type="ECO:0000256" key="1">
    <source>
        <dbReference type="ARBA" id="ARBA00001445"/>
    </source>
</evidence>
<dbReference type="Gene3D" id="2.60.40.10">
    <property type="entry name" value="Immunoglobulins"/>
    <property type="match status" value="1"/>
</dbReference>
<dbReference type="InterPro" id="IPR008928">
    <property type="entry name" value="6-hairpin_glycosidase_sf"/>
</dbReference>
<dbReference type="InterPro" id="IPR035396">
    <property type="entry name" value="Bac_rhamnosid6H"/>
</dbReference>
<keyword evidence="3 8" id="KW-0378">Hydrolase</keyword>
<accession>A0ABP8X8M5</accession>
<dbReference type="EC" id="3.2.1.40" evidence="2"/>
<dbReference type="Pfam" id="PF08531">
    <property type="entry name" value="Bac_rhamnosid_N"/>
    <property type="match status" value="1"/>
</dbReference>
<evidence type="ECO:0000313" key="8">
    <source>
        <dbReference type="EMBL" id="GAA4703125.1"/>
    </source>
</evidence>
<dbReference type="InterPro" id="IPR035398">
    <property type="entry name" value="Bac_rhamnosid_C"/>
</dbReference>
<comment type="catalytic activity">
    <reaction evidence="1">
        <text>Hydrolysis of terminal non-reducing alpha-L-rhamnose residues in alpha-L-rhamnosides.</text>
        <dbReference type="EC" id="3.2.1.40"/>
    </reaction>
</comment>
<dbReference type="InterPro" id="IPR016007">
    <property type="entry name" value="Alpha_rhamnosid"/>
</dbReference>
<evidence type="ECO:0000256" key="2">
    <source>
        <dbReference type="ARBA" id="ARBA00012652"/>
    </source>
</evidence>
<organism evidence="8 9">
    <name type="scientific">Nocardioides conyzicola</name>
    <dbReference type="NCBI Taxonomy" id="1651781"/>
    <lineage>
        <taxon>Bacteria</taxon>
        <taxon>Bacillati</taxon>
        <taxon>Actinomycetota</taxon>
        <taxon>Actinomycetes</taxon>
        <taxon>Propionibacteriales</taxon>
        <taxon>Nocardioidaceae</taxon>
        <taxon>Nocardioides</taxon>
    </lineage>
</organism>
<dbReference type="GO" id="GO:0016787">
    <property type="term" value="F:hydrolase activity"/>
    <property type="evidence" value="ECO:0007669"/>
    <property type="project" value="UniProtKB-KW"/>
</dbReference>
<feature type="domain" description="Alpha-L-rhamnosidase C-terminal" evidence="7">
    <location>
        <begin position="780"/>
        <end position="850"/>
    </location>
</feature>
<dbReference type="Proteomes" id="UP001499974">
    <property type="component" value="Unassembled WGS sequence"/>
</dbReference>
<dbReference type="InterPro" id="IPR013737">
    <property type="entry name" value="Bac_rhamnosid_N"/>
</dbReference>
<comment type="caution">
    <text evidence="8">The sequence shown here is derived from an EMBL/GenBank/DDBJ whole genome shotgun (WGS) entry which is preliminary data.</text>
</comment>
<dbReference type="InterPro" id="IPR012341">
    <property type="entry name" value="6hp_glycosidase-like_sf"/>
</dbReference>
<dbReference type="Pfam" id="PF17390">
    <property type="entry name" value="Bac_rhamnosid_C"/>
    <property type="match status" value="1"/>
</dbReference>
<dbReference type="Gene3D" id="1.50.10.10">
    <property type="match status" value="1"/>
</dbReference>
<reference evidence="9" key="1">
    <citation type="journal article" date="2019" name="Int. J. Syst. Evol. Microbiol.">
        <title>The Global Catalogue of Microorganisms (GCM) 10K type strain sequencing project: providing services to taxonomists for standard genome sequencing and annotation.</title>
        <authorList>
            <consortium name="The Broad Institute Genomics Platform"/>
            <consortium name="The Broad Institute Genome Sequencing Center for Infectious Disease"/>
            <person name="Wu L."/>
            <person name="Ma J."/>
        </authorList>
    </citation>
    <scope>NUCLEOTIDE SEQUENCE [LARGE SCALE GENOMIC DNA]</scope>
    <source>
        <strain evidence="9">JCM 18531</strain>
    </source>
</reference>